<keyword evidence="3 6" id="KW-0812">Transmembrane</keyword>
<feature type="domain" description="RDD" evidence="7">
    <location>
        <begin position="21"/>
        <end position="186"/>
    </location>
</feature>
<keyword evidence="5 6" id="KW-0472">Membrane</keyword>
<proteinExistence type="predicted"/>
<dbReference type="RefSeq" id="WP_307487327.1">
    <property type="nucleotide sequence ID" value="NZ_JAUSUF010000011.1"/>
</dbReference>
<dbReference type="Pfam" id="PF06271">
    <property type="entry name" value="RDD"/>
    <property type="match status" value="1"/>
</dbReference>
<feature type="transmembrane region" description="Helical" evidence="6">
    <location>
        <begin position="25"/>
        <end position="47"/>
    </location>
</feature>
<keyword evidence="4 6" id="KW-1133">Transmembrane helix</keyword>
<evidence type="ECO:0000256" key="4">
    <source>
        <dbReference type="ARBA" id="ARBA00022989"/>
    </source>
</evidence>
<dbReference type="InterPro" id="IPR051791">
    <property type="entry name" value="Pra-immunoreactive"/>
</dbReference>
<dbReference type="Proteomes" id="UP001228504">
    <property type="component" value="Unassembled WGS sequence"/>
</dbReference>
<accession>A0ABT9UWB0</accession>
<evidence type="ECO:0000256" key="2">
    <source>
        <dbReference type="ARBA" id="ARBA00022475"/>
    </source>
</evidence>
<evidence type="ECO:0000259" key="7">
    <source>
        <dbReference type="Pfam" id="PF06271"/>
    </source>
</evidence>
<keyword evidence="2" id="KW-1003">Cell membrane</keyword>
<comment type="subcellular location">
    <subcellularLocation>
        <location evidence="1">Cell membrane</location>
        <topology evidence="1">Multi-pass membrane protein</topology>
    </subcellularLocation>
</comment>
<dbReference type="EMBL" id="JAUSUF010000011">
    <property type="protein sequence ID" value="MDQ0150598.1"/>
    <property type="molecule type" value="Genomic_DNA"/>
</dbReference>
<organism evidence="8 9">
    <name type="scientific">Eubacterium multiforme</name>
    <dbReference type="NCBI Taxonomy" id="83339"/>
    <lineage>
        <taxon>Bacteria</taxon>
        <taxon>Bacillati</taxon>
        <taxon>Bacillota</taxon>
        <taxon>Clostridia</taxon>
        <taxon>Eubacteriales</taxon>
        <taxon>Eubacteriaceae</taxon>
        <taxon>Eubacterium</taxon>
    </lineage>
</organism>
<dbReference type="PANTHER" id="PTHR36115:SF6">
    <property type="entry name" value="PROLINE-RICH ANTIGEN HOMOLOG"/>
    <property type="match status" value="1"/>
</dbReference>
<dbReference type="PANTHER" id="PTHR36115">
    <property type="entry name" value="PROLINE-RICH ANTIGEN HOMOLOG-RELATED"/>
    <property type="match status" value="1"/>
</dbReference>
<evidence type="ECO:0000313" key="9">
    <source>
        <dbReference type="Proteomes" id="UP001228504"/>
    </source>
</evidence>
<reference evidence="8 9" key="1">
    <citation type="submission" date="2023-07" db="EMBL/GenBank/DDBJ databases">
        <title>Genomic Encyclopedia of Type Strains, Phase IV (KMG-IV): sequencing the most valuable type-strain genomes for metagenomic binning, comparative biology and taxonomic classification.</title>
        <authorList>
            <person name="Goeker M."/>
        </authorList>
    </citation>
    <scope>NUCLEOTIDE SEQUENCE [LARGE SCALE GENOMIC DNA]</scope>
    <source>
        <strain evidence="8 9">DSM 20694</strain>
    </source>
</reference>
<name>A0ABT9UWB0_9FIRM</name>
<evidence type="ECO:0000256" key="5">
    <source>
        <dbReference type="ARBA" id="ARBA00023136"/>
    </source>
</evidence>
<evidence type="ECO:0000256" key="1">
    <source>
        <dbReference type="ARBA" id="ARBA00004651"/>
    </source>
</evidence>
<evidence type="ECO:0000313" key="8">
    <source>
        <dbReference type="EMBL" id="MDQ0150598.1"/>
    </source>
</evidence>
<comment type="caution">
    <text evidence="8">The sequence shown here is derived from an EMBL/GenBank/DDBJ whole genome shotgun (WGS) entry which is preliminary data.</text>
</comment>
<keyword evidence="9" id="KW-1185">Reference proteome</keyword>
<dbReference type="InterPro" id="IPR010432">
    <property type="entry name" value="RDD"/>
</dbReference>
<sequence>MRKKIKKDKENKNIISCDVPSWKRFVAYMVDWYLGSMFISLPMVMIYMKTTNTDELNVNLLQYPEKYALIAGGVGLVFAFFYYFIVPLKIWKGQTLGKRWCHFKITKGNGEDVTSKDLFLRQIIGIFIIEGSLISASNILHQIMSLLSNKNFITPLMYLGIAISVISALLVLFRKDHKAIHDLIAKTKVISIANPS</sequence>
<protein>
    <submittedName>
        <fullName evidence="8">RDD family membrane protein YckC</fullName>
    </submittedName>
</protein>
<evidence type="ECO:0000256" key="6">
    <source>
        <dbReference type="SAM" id="Phobius"/>
    </source>
</evidence>
<feature type="transmembrane region" description="Helical" evidence="6">
    <location>
        <begin position="118"/>
        <end position="140"/>
    </location>
</feature>
<evidence type="ECO:0000256" key="3">
    <source>
        <dbReference type="ARBA" id="ARBA00022692"/>
    </source>
</evidence>
<feature type="transmembrane region" description="Helical" evidence="6">
    <location>
        <begin position="67"/>
        <end position="86"/>
    </location>
</feature>
<gene>
    <name evidence="8" type="ORF">J2S18_002547</name>
</gene>
<feature type="transmembrane region" description="Helical" evidence="6">
    <location>
        <begin position="152"/>
        <end position="173"/>
    </location>
</feature>